<evidence type="ECO:0000313" key="2">
    <source>
        <dbReference type="EMBL" id="CDW72973.1"/>
    </source>
</evidence>
<reference evidence="2 3" key="1">
    <citation type="submission" date="2014-06" db="EMBL/GenBank/DDBJ databases">
        <authorList>
            <person name="Swart Estienne"/>
        </authorList>
    </citation>
    <scope>NUCLEOTIDE SEQUENCE [LARGE SCALE GENOMIC DNA]</scope>
    <source>
        <strain evidence="2 3">130c</strain>
    </source>
</reference>
<gene>
    <name evidence="2" type="primary">Contig9956.g10639</name>
    <name evidence="2" type="ORF">STYLEM_1941</name>
</gene>
<evidence type="ECO:0000256" key="1">
    <source>
        <dbReference type="SAM" id="MobiDB-lite"/>
    </source>
</evidence>
<dbReference type="AlphaFoldDB" id="A0A077ZSW2"/>
<sequence length="345" mass="39853">MPASAPPGSSQSKTMNSSPQIIKKQNNIGNGYKDQKCFQFASYVEIQERIQKETKNLRSSLNSIGSPPSNFYSQRLSVFEKVEQEMKAALPSLRKHNHLESQRRIQEAEYNRAQNRAEAFIIQAQKRNHRLLNRRGISRDLVNINPVLLNKHQIQNYDQELKDVVTQNLMISQPQIKKRSEAFNFRRNGNVEEQVADTSILISPQIQSFKDESHHIPQIKIHIKPKLEISIIADSFKSLHSLDKDEYQKRRDTSSSGFQTPLGPKLANASEKILSKIPISYHHESRLLSNVRVGNHNASLIDVFNDRKQQVCVIKDLSACNQNFFNNQRPKPNIFFQERRRFSQI</sequence>
<evidence type="ECO:0000313" key="3">
    <source>
        <dbReference type="Proteomes" id="UP000039865"/>
    </source>
</evidence>
<name>A0A077ZSW2_STYLE</name>
<proteinExistence type="predicted"/>
<feature type="region of interest" description="Disordered" evidence="1">
    <location>
        <begin position="245"/>
        <end position="264"/>
    </location>
</feature>
<keyword evidence="3" id="KW-1185">Reference proteome</keyword>
<organism evidence="2 3">
    <name type="scientific">Stylonychia lemnae</name>
    <name type="common">Ciliate</name>
    <dbReference type="NCBI Taxonomy" id="5949"/>
    <lineage>
        <taxon>Eukaryota</taxon>
        <taxon>Sar</taxon>
        <taxon>Alveolata</taxon>
        <taxon>Ciliophora</taxon>
        <taxon>Intramacronucleata</taxon>
        <taxon>Spirotrichea</taxon>
        <taxon>Stichotrichia</taxon>
        <taxon>Sporadotrichida</taxon>
        <taxon>Oxytrichidae</taxon>
        <taxon>Stylonychinae</taxon>
        <taxon>Stylonychia</taxon>
    </lineage>
</organism>
<accession>A0A077ZSW2</accession>
<protein>
    <submittedName>
        <fullName evidence="2">Uncharacterized protein</fullName>
    </submittedName>
</protein>
<dbReference type="Proteomes" id="UP000039865">
    <property type="component" value="Unassembled WGS sequence"/>
</dbReference>
<dbReference type="EMBL" id="CCKQ01001872">
    <property type="protein sequence ID" value="CDW72973.1"/>
    <property type="molecule type" value="Genomic_DNA"/>
</dbReference>
<dbReference type="InParanoid" id="A0A077ZSW2"/>